<comment type="caution">
    <text evidence="4">The sequence shown here is derived from an EMBL/GenBank/DDBJ whole genome shotgun (WGS) entry which is preliminary data.</text>
</comment>
<reference evidence="4 5" key="1">
    <citation type="submission" date="2018-10" db="EMBL/GenBank/DDBJ databases">
        <title>Phylogenomics of Brevibacillus.</title>
        <authorList>
            <person name="Dunlap C."/>
        </authorList>
    </citation>
    <scope>NUCLEOTIDE SEQUENCE [LARGE SCALE GENOMIC DNA]</scope>
    <source>
        <strain evidence="4 5">JCM 12215</strain>
    </source>
</reference>
<dbReference type="OrthoDB" id="9785724at2"/>
<name>A0A3M8CHM6_9BACL</name>
<comment type="similarity">
    <text evidence="1">Belongs to the isochorismatase family.</text>
</comment>
<dbReference type="SUPFAM" id="SSF52499">
    <property type="entry name" value="Isochorismatase-like hydrolases"/>
    <property type="match status" value="1"/>
</dbReference>
<sequence>MGKNSALLIVDVQEFLIDHAYEGQALIERIANVVSKARHQQVPVLFIQHCEPEGEFQIGTPTWQIHHAVRPLENEPVIHKFACDSFFNTTLSEELASKEINHLIIAGLQSEYCIDSTCRRAVSFGYDVTLVGDCHSTFDNSVLKAAQIIAHHNAILSGFRTLHNNITVNNASALFT</sequence>
<evidence type="ECO:0000259" key="3">
    <source>
        <dbReference type="Pfam" id="PF00857"/>
    </source>
</evidence>
<dbReference type="InterPro" id="IPR050272">
    <property type="entry name" value="Isochorismatase-like_hydrls"/>
</dbReference>
<evidence type="ECO:0000256" key="1">
    <source>
        <dbReference type="ARBA" id="ARBA00006336"/>
    </source>
</evidence>
<dbReference type="PANTHER" id="PTHR43540">
    <property type="entry name" value="PEROXYUREIDOACRYLATE/UREIDOACRYLATE AMIDOHYDROLASE-RELATED"/>
    <property type="match status" value="1"/>
</dbReference>
<keyword evidence="2 4" id="KW-0378">Hydrolase</keyword>
<dbReference type="Proteomes" id="UP000282028">
    <property type="component" value="Unassembled WGS sequence"/>
</dbReference>
<feature type="domain" description="Isochorismatase-like" evidence="3">
    <location>
        <begin position="5"/>
        <end position="141"/>
    </location>
</feature>
<dbReference type="Gene3D" id="3.40.50.850">
    <property type="entry name" value="Isochorismatase-like"/>
    <property type="match status" value="1"/>
</dbReference>
<proteinExistence type="inferred from homology"/>
<dbReference type="EMBL" id="RHHR01000010">
    <property type="protein sequence ID" value="RNB75190.1"/>
    <property type="molecule type" value="Genomic_DNA"/>
</dbReference>
<evidence type="ECO:0000313" key="5">
    <source>
        <dbReference type="Proteomes" id="UP000282028"/>
    </source>
</evidence>
<evidence type="ECO:0000256" key="2">
    <source>
        <dbReference type="ARBA" id="ARBA00022801"/>
    </source>
</evidence>
<dbReference type="CDD" id="cd01014">
    <property type="entry name" value="nicotinamidase_related"/>
    <property type="match status" value="1"/>
</dbReference>
<keyword evidence="5" id="KW-1185">Reference proteome</keyword>
<dbReference type="Pfam" id="PF00857">
    <property type="entry name" value="Isochorismatase"/>
    <property type="match status" value="1"/>
</dbReference>
<dbReference type="InterPro" id="IPR000868">
    <property type="entry name" value="Isochorismatase-like_dom"/>
</dbReference>
<dbReference type="AlphaFoldDB" id="A0A3M8CHM6"/>
<accession>A0A3M8CHM6</accession>
<gene>
    <name evidence="4" type="ORF">EDM52_06225</name>
</gene>
<organism evidence="4 5">
    <name type="scientific">Brevibacillus invocatus</name>
    <dbReference type="NCBI Taxonomy" id="173959"/>
    <lineage>
        <taxon>Bacteria</taxon>
        <taxon>Bacillati</taxon>
        <taxon>Bacillota</taxon>
        <taxon>Bacilli</taxon>
        <taxon>Bacillales</taxon>
        <taxon>Paenibacillaceae</taxon>
        <taxon>Brevibacillus</taxon>
    </lineage>
</organism>
<dbReference type="RefSeq" id="WP_122908175.1">
    <property type="nucleotide sequence ID" value="NZ_CBCSBE010000001.1"/>
</dbReference>
<protein>
    <submittedName>
        <fullName evidence="4">Cysteine hydrolase</fullName>
    </submittedName>
</protein>
<dbReference type="InterPro" id="IPR036380">
    <property type="entry name" value="Isochorismatase-like_sf"/>
</dbReference>
<dbReference type="GO" id="GO:0016787">
    <property type="term" value="F:hydrolase activity"/>
    <property type="evidence" value="ECO:0007669"/>
    <property type="project" value="UniProtKB-KW"/>
</dbReference>
<dbReference type="PANTHER" id="PTHR43540:SF14">
    <property type="entry name" value="ISOCHORISMATASE"/>
    <property type="match status" value="1"/>
</dbReference>
<evidence type="ECO:0000313" key="4">
    <source>
        <dbReference type="EMBL" id="RNB75190.1"/>
    </source>
</evidence>